<evidence type="ECO:0000313" key="4">
    <source>
        <dbReference type="Proteomes" id="UP000053690"/>
    </source>
</evidence>
<feature type="chain" id="PRO_5007053882" description="Cobalt transporter" evidence="2">
    <location>
        <begin position="24"/>
        <end position="105"/>
    </location>
</feature>
<evidence type="ECO:0000256" key="1">
    <source>
        <dbReference type="SAM" id="MobiDB-lite"/>
    </source>
</evidence>
<dbReference type="EMBL" id="LQBP01000020">
    <property type="protein sequence ID" value="KUJ73137.1"/>
    <property type="molecule type" value="Genomic_DNA"/>
</dbReference>
<reference evidence="4" key="1">
    <citation type="submission" date="2015-12" db="EMBL/GenBank/DDBJ databases">
        <authorList>
            <person name="Zhang G."/>
            <person name="Stingl U."/>
        </authorList>
    </citation>
    <scope>NUCLEOTIDE SEQUENCE [LARGE SCALE GENOMIC DNA]</scope>
    <source>
        <strain evidence="4">ZGT108</strain>
    </source>
</reference>
<dbReference type="STRING" id="1685378.AVO44_20255"/>
<evidence type="ECO:0000313" key="3">
    <source>
        <dbReference type="EMBL" id="KUJ73137.1"/>
    </source>
</evidence>
<comment type="caution">
    <text evidence="3">The sequence shown here is derived from an EMBL/GenBank/DDBJ whole genome shotgun (WGS) entry which is preliminary data.</text>
</comment>
<dbReference type="Proteomes" id="UP000053690">
    <property type="component" value="Unassembled WGS sequence"/>
</dbReference>
<evidence type="ECO:0008006" key="5">
    <source>
        <dbReference type="Google" id="ProtNLM"/>
    </source>
</evidence>
<keyword evidence="4" id="KW-1185">Reference proteome</keyword>
<feature type="signal peptide" evidence="2">
    <location>
        <begin position="1"/>
        <end position="23"/>
    </location>
</feature>
<keyword evidence="2" id="KW-0732">Signal</keyword>
<proteinExistence type="predicted"/>
<dbReference type="AlphaFoldDB" id="A0A0X3TBE3"/>
<sequence length="105" mass="11167">MRFFRLLMILSVFFSIAHTNAMAGAHGLMENELHVSVPDTHSSAHEHCCTDHNDNSPDCHIFAGLLPAPADGEPLPEVSSDISAENGIVPDGVELAGPLDPPRSA</sequence>
<organism evidence="3 4">
    <name type="scientific">Ruegeria profundi</name>
    <dbReference type="NCBI Taxonomy" id="1685378"/>
    <lineage>
        <taxon>Bacteria</taxon>
        <taxon>Pseudomonadati</taxon>
        <taxon>Pseudomonadota</taxon>
        <taxon>Alphaproteobacteria</taxon>
        <taxon>Rhodobacterales</taxon>
        <taxon>Roseobacteraceae</taxon>
        <taxon>Ruegeria</taxon>
    </lineage>
</organism>
<feature type="region of interest" description="Disordered" evidence="1">
    <location>
        <begin position="73"/>
        <end position="105"/>
    </location>
</feature>
<name>A0A0X3TBE3_9RHOB</name>
<gene>
    <name evidence="3" type="ORF">AVO44_20255</name>
</gene>
<protein>
    <recommendedName>
        <fullName evidence="5">Cobalt transporter</fullName>
    </recommendedName>
</protein>
<accession>A0A0X3TBE3</accession>
<dbReference type="RefSeq" id="WP_068341240.1">
    <property type="nucleotide sequence ID" value="NZ_LQBP01000020.1"/>
</dbReference>
<evidence type="ECO:0000256" key="2">
    <source>
        <dbReference type="SAM" id="SignalP"/>
    </source>
</evidence>